<evidence type="ECO:0000313" key="2">
    <source>
        <dbReference type="Proteomes" id="UP000518887"/>
    </source>
</evidence>
<dbReference type="AlphaFoldDB" id="A0A7W8GB97"/>
<sequence>MKKKTKAIKNNRTRVKDKTAKTVNLPGIDATKRTFRDTLFRSIYSGKDDRSKRWLLSLYNALSDKNYTDISALEITTIDDVIYVTMKNDLSFLINSEMHLFEQQSTVNPNMPLRGLIYFSQLYQKEVAKQNLDIFGRARIKIPSPKFVVFYNGQQEQDDIVKYRLSDLFEVKDESREFEWTATVININKNHNECLQKKCESLYHYCVFVDRVKTNLDKRMKPEDAINEAVDFAIKGNFLDGYFKEQRMNIVGNLLTEFNQEDYDRNRRAEGYEDGYDDGRAIGRSEGKIEGERQNAIANAKNLLSETDLSPEKIAKCCSLPLEQVLALKEEVKDEIAVK</sequence>
<accession>A0A7W8GB97</accession>
<comment type="caution">
    <text evidence="1">The sequence shown here is derived from an EMBL/GenBank/DDBJ whole genome shotgun (WGS) entry which is preliminary data.</text>
</comment>
<keyword evidence="2" id="KW-1185">Reference proteome</keyword>
<reference evidence="1 2" key="1">
    <citation type="submission" date="2020-08" db="EMBL/GenBank/DDBJ databases">
        <title>Genomic Encyclopedia of Type Strains, Phase IV (KMG-IV): sequencing the most valuable type-strain genomes for metagenomic binning, comparative biology and taxonomic classification.</title>
        <authorList>
            <person name="Goeker M."/>
        </authorList>
    </citation>
    <scope>NUCLEOTIDE SEQUENCE [LARGE SCALE GENOMIC DNA]</scope>
    <source>
        <strain evidence="1 2">DSM 103462</strain>
    </source>
</reference>
<dbReference type="EMBL" id="JACHFQ010000009">
    <property type="protein sequence ID" value="MBB5227272.1"/>
    <property type="molecule type" value="Genomic_DNA"/>
</dbReference>
<name>A0A7W8GB97_9SPIR</name>
<protein>
    <submittedName>
        <fullName evidence="1">Putative transposase YdaD</fullName>
    </submittedName>
</protein>
<dbReference type="Proteomes" id="UP000518887">
    <property type="component" value="Unassembled WGS sequence"/>
</dbReference>
<proteinExistence type="predicted"/>
<dbReference type="RefSeq" id="WP_184661347.1">
    <property type="nucleotide sequence ID" value="NZ_CP031518.1"/>
</dbReference>
<evidence type="ECO:0000313" key="1">
    <source>
        <dbReference type="EMBL" id="MBB5227272.1"/>
    </source>
</evidence>
<gene>
    <name evidence="1" type="ORF">HNP76_002670</name>
</gene>
<organism evidence="1 2">
    <name type="scientific">Treponema ruminis</name>
    <dbReference type="NCBI Taxonomy" id="744515"/>
    <lineage>
        <taxon>Bacteria</taxon>
        <taxon>Pseudomonadati</taxon>
        <taxon>Spirochaetota</taxon>
        <taxon>Spirochaetia</taxon>
        <taxon>Spirochaetales</taxon>
        <taxon>Treponemataceae</taxon>
        <taxon>Treponema</taxon>
    </lineage>
</organism>